<dbReference type="InParanoid" id="A0A1I7VWZ8"/>
<gene>
    <name evidence="1 3" type="ORF">LOAG_00853</name>
</gene>
<organism evidence="2 3">
    <name type="scientific">Loa loa</name>
    <name type="common">Eye worm</name>
    <name type="synonym">Filaria loa</name>
    <dbReference type="NCBI Taxonomy" id="7209"/>
    <lineage>
        <taxon>Eukaryota</taxon>
        <taxon>Metazoa</taxon>
        <taxon>Ecdysozoa</taxon>
        <taxon>Nematoda</taxon>
        <taxon>Chromadorea</taxon>
        <taxon>Rhabditida</taxon>
        <taxon>Spirurina</taxon>
        <taxon>Spiruromorpha</taxon>
        <taxon>Filarioidea</taxon>
        <taxon>Onchocercidae</taxon>
        <taxon>Loa</taxon>
    </lineage>
</organism>
<evidence type="ECO:0000313" key="3">
    <source>
        <dbReference type="WBParaSite" id="EN70_7198"/>
    </source>
</evidence>
<dbReference type="Proteomes" id="UP000095285">
    <property type="component" value="Unassembled WGS sequence"/>
</dbReference>
<reference evidence="1 2" key="1">
    <citation type="submission" date="2012-04" db="EMBL/GenBank/DDBJ databases">
        <title>The Genome Sequence of Loa loa.</title>
        <authorList>
            <consortium name="The Broad Institute Genome Sequencing Platform"/>
            <consortium name="Broad Institute Genome Sequencing Center for Infectious Disease"/>
            <person name="Nutman T.B."/>
            <person name="Fink D.L."/>
            <person name="Russ C."/>
            <person name="Young S."/>
            <person name="Zeng Q."/>
            <person name="Gargeya S."/>
            <person name="Alvarado L."/>
            <person name="Berlin A."/>
            <person name="Chapman S.B."/>
            <person name="Chen Z."/>
            <person name="Freedman E."/>
            <person name="Gellesch M."/>
            <person name="Goldberg J."/>
            <person name="Griggs A."/>
            <person name="Gujja S."/>
            <person name="Heilman E.R."/>
            <person name="Heiman D."/>
            <person name="Howarth C."/>
            <person name="Mehta T."/>
            <person name="Neiman D."/>
            <person name="Pearson M."/>
            <person name="Roberts A."/>
            <person name="Saif S."/>
            <person name="Shea T."/>
            <person name="Shenoy N."/>
            <person name="Sisk P."/>
            <person name="Stolte C."/>
            <person name="Sykes S."/>
            <person name="White J."/>
            <person name="Yandava C."/>
            <person name="Haas B."/>
            <person name="Henn M.R."/>
            <person name="Nusbaum C."/>
            <person name="Birren B."/>
        </authorList>
    </citation>
    <scope>NUCLEOTIDE SEQUENCE [LARGE SCALE GENOMIC DNA]</scope>
</reference>
<evidence type="ECO:0000313" key="2">
    <source>
        <dbReference type="Proteomes" id="UP000095285"/>
    </source>
</evidence>
<keyword evidence="2" id="KW-1185">Reference proteome</keyword>
<evidence type="ECO:0000313" key="1">
    <source>
        <dbReference type="EMBL" id="EFO27636.1"/>
    </source>
</evidence>
<sequence>MRNNKFLKNKSCEYSQEPNTSKNTINLRKRWKSFCKAKQLSCFEDYKLDMCQLLYNIEIESTGETQKSISVAVLKRRQKNITPREIAWTAKIGELTDKKIA</sequence>
<dbReference type="AlphaFoldDB" id="A0A1I7VWZ8"/>
<dbReference type="CTD" id="9938221"/>
<dbReference type="GeneID" id="9938221"/>
<dbReference type="KEGG" id="loa:LOAG_00853"/>
<dbReference type="EMBL" id="JH712126">
    <property type="protein sequence ID" value="EFO27636.1"/>
    <property type="molecule type" value="Genomic_DNA"/>
</dbReference>
<proteinExistence type="predicted"/>
<name>A0A1I7VWZ8_LOALO</name>
<protein>
    <submittedName>
        <fullName evidence="1 3">Uncharacterized protein</fullName>
    </submittedName>
</protein>
<dbReference type="RefSeq" id="XP_003136441.1">
    <property type="nucleotide sequence ID" value="XM_003136393.1"/>
</dbReference>
<dbReference type="WBParaSite" id="EN70_7198">
    <property type="protein sequence ID" value="EN70_7198"/>
    <property type="gene ID" value="EN70_7198"/>
</dbReference>
<accession>A0A1I7VWZ8</accession>
<reference evidence="3" key="2">
    <citation type="submission" date="2016-11" db="UniProtKB">
        <authorList>
            <consortium name="WormBaseParasite"/>
        </authorList>
    </citation>
    <scope>IDENTIFICATION</scope>
</reference>
<accession>A0A1S0UB35</accession>